<name>A0A482V897_ASBVE</name>
<organism evidence="1 2">
    <name type="scientific">Asbolus verrucosus</name>
    <name type="common">Desert ironclad beetle</name>
    <dbReference type="NCBI Taxonomy" id="1661398"/>
    <lineage>
        <taxon>Eukaryota</taxon>
        <taxon>Metazoa</taxon>
        <taxon>Ecdysozoa</taxon>
        <taxon>Arthropoda</taxon>
        <taxon>Hexapoda</taxon>
        <taxon>Insecta</taxon>
        <taxon>Pterygota</taxon>
        <taxon>Neoptera</taxon>
        <taxon>Endopterygota</taxon>
        <taxon>Coleoptera</taxon>
        <taxon>Polyphaga</taxon>
        <taxon>Cucujiformia</taxon>
        <taxon>Tenebrionidae</taxon>
        <taxon>Pimeliinae</taxon>
        <taxon>Asbolus</taxon>
    </lineage>
</organism>
<dbReference type="EMBL" id="QDEB01128174">
    <property type="protein sequence ID" value="RZB39432.1"/>
    <property type="molecule type" value="Genomic_DNA"/>
</dbReference>
<reference evidence="1 2" key="1">
    <citation type="submission" date="2017-03" db="EMBL/GenBank/DDBJ databases">
        <title>Genome of the blue death feigning beetle - Asbolus verrucosus.</title>
        <authorList>
            <person name="Rider S.D."/>
        </authorList>
    </citation>
    <scope>NUCLEOTIDE SEQUENCE [LARGE SCALE GENOMIC DNA]</scope>
    <source>
        <strain evidence="1">Butters</strain>
        <tissue evidence="1">Head and leg muscle</tissue>
    </source>
</reference>
<dbReference type="Proteomes" id="UP000292052">
    <property type="component" value="Unassembled WGS sequence"/>
</dbReference>
<evidence type="ECO:0000313" key="2">
    <source>
        <dbReference type="Proteomes" id="UP000292052"/>
    </source>
</evidence>
<feature type="non-terminal residue" evidence="1">
    <location>
        <position position="1"/>
    </location>
</feature>
<dbReference type="STRING" id="1661398.A0A482V897"/>
<sequence length="76" mass="8651">VSFRSQSNKIPTNTLQNTISAHKQPENGVVYDKKPFRISLAAGLWHLKLMKTKNIGFAIVNKLTIDHFVMELINFP</sequence>
<keyword evidence="2" id="KW-1185">Reference proteome</keyword>
<accession>A0A482V897</accession>
<evidence type="ECO:0000313" key="1">
    <source>
        <dbReference type="EMBL" id="RZB39432.1"/>
    </source>
</evidence>
<comment type="caution">
    <text evidence="1">The sequence shown here is derived from an EMBL/GenBank/DDBJ whole genome shotgun (WGS) entry which is preliminary data.</text>
</comment>
<protein>
    <submittedName>
        <fullName evidence="1">CDGSH iron-sulfur domain-containing protein 3, mitochondrial</fullName>
    </submittedName>
</protein>
<dbReference type="AlphaFoldDB" id="A0A482V897"/>
<gene>
    <name evidence="1" type="ORF">BDFB_006669</name>
</gene>
<dbReference type="OrthoDB" id="15717at2759"/>
<proteinExistence type="predicted"/>